<protein>
    <submittedName>
        <fullName evidence="2">Uncharacterized protein</fullName>
    </submittedName>
</protein>
<evidence type="ECO:0000313" key="3">
    <source>
        <dbReference type="Proteomes" id="UP000708208"/>
    </source>
</evidence>
<gene>
    <name evidence="2" type="ORF">AFUS01_LOCUS7973</name>
</gene>
<feature type="region of interest" description="Disordered" evidence="1">
    <location>
        <begin position="71"/>
        <end position="124"/>
    </location>
</feature>
<dbReference type="AlphaFoldDB" id="A0A8J2NU82"/>
<evidence type="ECO:0000313" key="2">
    <source>
        <dbReference type="EMBL" id="CAG7718592.1"/>
    </source>
</evidence>
<reference evidence="2" key="1">
    <citation type="submission" date="2021-06" db="EMBL/GenBank/DDBJ databases">
        <authorList>
            <person name="Hodson N. C."/>
            <person name="Mongue J. A."/>
            <person name="Jaron S. K."/>
        </authorList>
    </citation>
    <scope>NUCLEOTIDE SEQUENCE</scope>
</reference>
<organism evidence="2 3">
    <name type="scientific">Allacma fusca</name>
    <dbReference type="NCBI Taxonomy" id="39272"/>
    <lineage>
        <taxon>Eukaryota</taxon>
        <taxon>Metazoa</taxon>
        <taxon>Ecdysozoa</taxon>
        <taxon>Arthropoda</taxon>
        <taxon>Hexapoda</taxon>
        <taxon>Collembola</taxon>
        <taxon>Symphypleona</taxon>
        <taxon>Sminthuridae</taxon>
        <taxon>Allacma</taxon>
    </lineage>
</organism>
<feature type="compositionally biased region" description="Basic and acidic residues" evidence="1">
    <location>
        <begin position="84"/>
        <end position="105"/>
    </location>
</feature>
<sequence>MEARRKVTTQANTDIIPVIDICSSEDEDSANEAWSIVVIKKVVEKELLLDTSAGEIERQCKTWAEVSRKTDQESPLDLTKKRHLVDADLRKNNETKDNQYEESVKRTRPSVITFGGPPTPTHQAELPCERDPTDHFVQALGTDVYRKVFGGLNVSFSKSSNKITMNDYKCIVNV</sequence>
<keyword evidence="3" id="KW-1185">Reference proteome</keyword>
<dbReference type="Proteomes" id="UP000708208">
    <property type="component" value="Unassembled WGS sequence"/>
</dbReference>
<name>A0A8J2NU82_9HEXA</name>
<evidence type="ECO:0000256" key="1">
    <source>
        <dbReference type="SAM" id="MobiDB-lite"/>
    </source>
</evidence>
<accession>A0A8J2NU82</accession>
<dbReference type="EMBL" id="CAJVCH010054585">
    <property type="protein sequence ID" value="CAG7718592.1"/>
    <property type="molecule type" value="Genomic_DNA"/>
</dbReference>
<comment type="caution">
    <text evidence="2">The sequence shown here is derived from an EMBL/GenBank/DDBJ whole genome shotgun (WGS) entry which is preliminary data.</text>
</comment>
<proteinExistence type="predicted"/>